<dbReference type="CDD" id="cd02440">
    <property type="entry name" value="AdoMet_MTases"/>
    <property type="match status" value="1"/>
</dbReference>
<dbReference type="HAMAP" id="MF_00198">
    <property type="entry name" value="Spermidine_synth"/>
    <property type="match status" value="1"/>
</dbReference>
<accession>A0A915YBC4</accession>
<keyword evidence="5 18" id="KW-0949">S-adenosyl-L-methionine</keyword>
<evidence type="ECO:0000256" key="15">
    <source>
        <dbReference type="ARBA" id="ARBA00056215"/>
    </source>
</evidence>
<comment type="subunit">
    <text evidence="3 18">Heterotetramer of two alpha and two beta chains arranged as a dimer of alpha/beta heterodimers.</text>
</comment>
<dbReference type="InterPro" id="IPR035246">
    <property type="entry name" value="Spermidine_synt_N"/>
</dbReference>
<dbReference type="NCBIfam" id="TIGR00417">
    <property type="entry name" value="speE"/>
    <property type="match status" value="1"/>
</dbReference>
<feature type="binding site" evidence="17">
    <location>
        <begin position="280"/>
        <end position="281"/>
    </location>
    <ligand>
        <name>S-methyl-5'-thioadenosine</name>
        <dbReference type="ChEBI" id="CHEBI:17509"/>
    </ligand>
</feature>
<comment type="similarity">
    <text evidence="16 18">Belongs to the prokaryotic AdoMetDC family. Type 1 subfamily.</text>
</comment>
<evidence type="ECO:0000256" key="7">
    <source>
        <dbReference type="ARBA" id="ARBA00022813"/>
    </source>
</evidence>
<keyword evidence="13 18" id="KW-0670">Pyruvate</keyword>
<dbReference type="RefSeq" id="WP_264791261.1">
    <property type="nucleotide sequence ID" value="NZ_AP026867.1"/>
</dbReference>
<feature type="binding site" evidence="17">
    <location>
        <position position="306"/>
    </location>
    <ligand>
        <name>S-methyl-5'-thioadenosine</name>
        <dbReference type="ChEBI" id="CHEBI:17509"/>
    </ligand>
</feature>
<dbReference type="SUPFAM" id="SSF56276">
    <property type="entry name" value="S-adenosylmethionine decarboxylase"/>
    <property type="match status" value="1"/>
</dbReference>
<evidence type="ECO:0000256" key="10">
    <source>
        <dbReference type="ARBA" id="ARBA00023145"/>
    </source>
</evidence>
<feature type="chain" id="PRO_5038183072" description="S-adenosylmethionine decarboxylase beta chain" evidence="18">
    <location>
        <begin position="1"/>
        <end position="63"/>
    </location>
</feature>
<feature type="binding site" evidence="17">
    <location>
        <position position="229"/>
    </location>
    <ligand>
        <name>spermidine</name>
        <dbReference type="ChEBI" id="CHEBI:57834"/>
    </ligand>
</feature>
<evidence type="ECO:0000256" key="1">
    <source>
        <dbReference type="ARBA" id="ARBA00004911"/>
    </source>
</evidence>
<dbReference type="KEGG" id="aup:AsAng_0006180"/>
<dbReference type="InterPro" id="IPR030373">
    <property type="entry name" value="PABS_CS"/>
</dbReference>
<dbReference type="GO" id="GO:0004766">
    <property type="term" value="F:spermidine synthase activity"/>
    <property type="evidence" value="ECO:0007669"/>
    <property type="project" value="UniProtKB-UniRule"/>
</dbReference>
<name>A0A915YBC4_9BACT</name>
<evidence type="ECO:0000256" key="11">
    <source>
        <dbReference type="ARBA" id="ARBA00023239"/>
    </source>
</evidence>
<feature type="chain" id="PRO_5038183071" description="S-adenosylmethionine decarboxylase alpha chain" evidence="18">
    <location>
        <begin position="64"/>
        <end position="436"/>
    </location>
</feature>
<comment type="catalytic activity">
    <reaction evidence="14 18">
        <text>S-adenosyl-L-methionine + H(+) = S-adenosyl 3-(methylsulfanyl)propylamine + CO2</text>
        <dbReference type="Rhea" id="RHEA:15981"/>
        <dbReference type="ChEBI" id="CHEBI:15378"/>
        <dbReference type="ChEBI" id="CHEBI:16526"/>
        <dbReference type="ChEBI" id="CHEBI:57443"/>
        <dbReference type="ChEBI" id="CHEBI:59789"/>
        <dbReference type="EC" id="4.1.1.50"/>
    </reaction>
</comment>
<dbReference type="Gene3D" id="3.30.160.750">
    <property type="match status" value="1"/>
</dbReference>
<dbReference type="InterPro" id="IPR016067">
    <property type="entry name" value="S-AdoMet_deCO2ase_core"/>
</dbReference>
<comment type="catalytic activity">
    <reaction evidence="17 21">
        <text>S-adenosyl 3-(methylsulfanyl)propylamine + putrescine = S-methyl-5'-thioadenosine + spermidine + H(+)</text>
        <dbReference type="Rhea" id="RHEA:12721"/>
        <dbReference type="ChEBI" id="CHEBI:15378"/>
        <dbReference type="ChEBI" id="CHEBI:17509"/>
        <dbReference type="ChEBI" id="CHEBI:57443"/>
        <dbReference type="ChEBI" id="CHEBI:57834"/>
        <dbReference type="ChEBI" id="CHEBI:326268"/>
        <dbReference type="EC" id="2.5.1.16"/>
    </reaction>
</comment>
<evidence type="ECO:0000256" key="6">
    <source>
        <dbReference type="ARBA" id="ARBA00022793"/>
    </source>
</evidence>
<comment type="cofactor">
    <cofactor evidence="18">
        <name>pyruvate</name>
        <dbReference type="ChEBI" id="CHEBI:15361"/>
    </cofactor>
    <text evidence="18">Binds 1 pyruvoyl group covalently per subunit.</text>
</comment>
<organism evidence="23 24">
    <name type="scientific">Aureispira anguillae</name>
    <dbReference type="NCBI Taxonomy" id="2864201"/>
    <lineage>
        <taxon>Bacteria</taxon>
        <taxon>Pseudomonadati</taxon>
        <taxon>Bacteroidota</taxon>
        <taxon>Saprospiria</taxon>
        <taxon>Saprospirales</taxon>
        <taxon>Saprospiraceae</taxon>
        <taxon>Aureispira</taxon>
    </lineage>
</organism>
<dbReference type="Pfam" id="PF17284">
    <property type="entry name" value="Spermine_synt_N"/>
    <property type="match status" value="1"/>
</dbReference>
<feature type="modified residue" description="Pyruvic acid (Ser); by autocatalysis" evidence="18">
    <location>
        <position position="64"/>
    </location>
</feature>
<dbReference type="InterPro" id="IPR042284">
    <property type="entry name" value="AdoMetDC_N"/>
</dbReference>
<evidence type="ECO:0000256" key="16">
    <source>
        <dbReference type="ARBA" id="ARBA00061583"/>
    </source>
</evidence>
<comment type="subunit">
    <text evidence="17">Homodimer or homotetramer.</text>
</comment>
<dbReference type="InterPro" id="IPR017716">
    <property type="entry name" value="S-AdoMet_deCOase_pro-enz"/>
</dbReference>
<dbReference type="PANTHER" id="PTHR11558:SF11">
    <property type="entry name" value="SPERMIDINE SYNTHASE"/>
    <property type="match status" value="1"/>
</dbReference>
<dbReference type="PROSITE" id="PS01330">
    <property type="entry name" value="PABS_1"/>
    <property type="match status" value="1"/>
</dbReference>
<feature type="active site" description="Schiff-base intermediate with substrate; via pyruvic acid" evidence="18">
    <location>
        <position position="64"/>
    </location>
</feature>
<dbReference type="InterPro" id="IPR030374">
    <property type="entry name" value="PABS"/>
</dbReference>
<dbReference type="PROSITE" id="PS51006">
    <property type="entry name" value="PABS_2"/>
    <property type="match status" value="1"/>
</dbReference>
<dbReference type="Gene3D" id="2.30.140.10">
    <property type="entry name" value="Spermidine synthase, tetramerisation domain"/>
    <property type="match status" value="1"/>
</dbReference>
<comment type="pathway">
    <text evidence="1 18">Amine and polyamine biosynthesis; S-adenosylmethioninamine biosynthesis; S-adenosylmethioninamine from S-adenosyl-L-methionine: step 1/1.</text>
</comment>
<dbReference type="GO" id="GO:0005829">
    <property type="term" value="C:cytosol"/>
    <property type="evidence" value="ECO:0007669"/>
    <property type="project" value="TreeGrafter"/>
</dbReference>
<comment type="similarity">
    <text evidence="2 17 20">Belongs to the spermidine/spermine synthase family.</text>
</comment>
<evidence type="ECO:0000256" key="4">
    <source>
        <dbReference type="ARBA" id="ARBA00022679"/>
    </source>
</evidence>
<evidence type="ECO:0000256" key="20">
    <source>
        <dbReference type="RuleBase" id="RU003836"/>
    </source>
</evidence>
<protein>
    <recommendedName>
        <fullName evidence="18">S-adenosylmethionine decarboxylase proenzyme</fullName>
        <shortName evidence="18">AdoMetDC</shortName>
        <shortName evidence="18">SAMDC</shortName>
        <ecNumber evidence="18">4.1.1.50</ecNumber>
    </recommendedName>
    <component>
        <recommendedName>
            <fullName evidence="18">S-adenosylmethionine decarboxylase beta chain</fullName>
        </recommendedName>
    </component>
    <component>
        <recommendedName>
            <fullName evidence="18">S-adenosylmethionine decarboxylase alpha chain</fullName>
        </recommendedName>
    </component>
</protein>
<dbReference type="NCBIfam" id="TIGR03330">
    <property type="entry name" value="SAM_DCase_Bsu"/>
    <property type="match status" value="1"/>
</dbReference>
<evidence type="ECO:0000256" key="21">
    <source>
        <dbReference type="RuleBase" id="RU003837"/>
    </source>
</evidence>
<gene>
    <name evidence="18" type="primary">speH</name>
    <name evidence="17" type="synonym">speE</name>
    <name evidence="23" type="ORF">AsAng_0006180</name>
</gene>
<feature type="site" description="Cleavage (non-hydrolytic); by autolysis" evidence="18">
    <location>
        <begin position="63"/>
        <end position="64"/>
    </location>
</feature>
<evidence type="ECO:0000256" key="5">
    <source>
        <dbReference type="ARBA" id="ARBA00022691"/>
    </source>
</evidence>
<feature type="active site" description="Proton acceptor" evidence="17 19">
    <location>
        <position position="299"/>
    </location>
</feature>
<keyword evidence="10 18" id="KW-0865">Zymogen</keyword>
<evidence type="ECO:0000256" key="2">
    <source>
        <dbReference type="ARBA" id="ARBA00007867"/>
    </source>
</evidence>
<dbReference type="NCBIfam" id="NF002010">
    <property type="entry name" value="PRK00811.1"/>
    <property type="match status" value="1"/>
</dbReference>
<dbReference type="FunFam" id="3.30.360.110:FF:000001">
    <property type="entry name" value="S-adenosylmethionine decarboxylase proenzyme"/>
    <property type="match status" value="1"/>
</dbReference>
<evidence type="ECO:0000256" key="13">
    <source>
        <dbReference type="ARBA" id="ARBA00023317"/>
    </source>
</evidence>
<dbReference type="InterPro" id="IPR029063">
    <property type="entry name" value="SAM-dependent_MTases_sf"/>
</dbReference>
<keyword evidence="6 18" id="KW-0210">Decarboxylase</keyword>
<comment type="PTM">
    <text evidence="18">Is synthesized initially as an inactive proenzyme. Formation of the active enzyme involves a self-maturation process in which the active site pyruvoyl group is generated from an internal serine residue via an autocatalytic post-translational modification. Two non-identical subunits are generated from the proenzyme in this reaction, and the pyruvate is formed at the N-terminus of the alpha chain, which is derived from the carboxyl end of the proenzyme. The post-translation cleavage follows an unusual pathway, termed non-hydrolytic serinolysis, in which the side chain hydroxyl group of the serine supplies its oxygen atom to form the C-terminus of the beta chain, while the remainder of the serine residue undergoes an oxidative deamination to produce ammonia and the pyruvoyl group blocking the N-terminus of the alpha chain.</text>
</comment>
<keyword evidence="12 18" id="KW-0704">Schiff base</keyword>
<comment type="function">
    <text evidence="15 18">Catalyzes the decarboxylation of S-adenosylmethionine to S-adenosylmethioninamine (dcAdoMet), the propylamine donor required for the synthesis of the polyamines spermine and spermidine from the diamine putrescine.</text>
</comment>
<dbReference type="GO" id="GO:0004014">
    <property type="term" value="F:adenosylmethionine decarboxylase activity"/>
    <property type="evidence" value="ECO:0007669"/>
    <property type="project" value="UniProtKB-UniRule"/>
</dbReference>
<dbReference type="Pfam" id="PF02675">
    <property type="entry name" value="AdoMet_dc"/>
    <property type="match status" value="1"/>
</dbReference>
<feature type="active site" description="Proton donor; for catalytic activity" evidence="18">
    <location>
        <position position="84"/>
    </location>
</feature>
<proteinExistence type="inferred from homology"/>
<dbReference type="InterPro" id="IPR003826">
    <property type="entry name" value="AdoMetDC_fam_prok"/>
</dbReference>
<comment type="function">
    <text evidence="17">Catalyzes the irreversible transfer of a propylamine group from the amino donor S-adenosylmethioninamine (decarboxy-AdoMet) to putrescine (1,4-diaminobutane) to yield spermidine.</text>
</comment>
<feature type="active site" description="Proton acceptor; for processing activity" evidence="18">
    <location>
        <position position="69"/>
    </location>
</feature>
<evidence type="ECO:0000256" key="19">
    <source>
        <dbReference type="PROSITE-ProRule" id="PRU00354"/>
    </source>
</evidence>
<dbReference type="AlphaFoldDB" id="A0A915YBC4"/>
<evidence type="ECO:0000256" key="12">
    <source>
        <dbReference type="ARBA" id="ARBA00023270"/>
    </source>
</evidence>
<evidence type="ECO:0000256" key="8">
    <source>
        <dbReference type="ARBA" id="ARBA00023066"/>
    </source>
</evidence>
<evidence type="ECO:0000313" key="24">
    <source>
        <dbReference type="Proteomes" id="UP001060919"/>
    </source>
</evidence>
<feature type="binding site" evidence="17">
    <location>
        <position position="249"/>
    </location>
    <ligand>
        <name>S-methyl-5'-thioadenosine</name>
        <dbReference type="ChEBI" id="CHEBI:17509"/>
    </ligand>
</feature>
<dbReference type="GO" id="GO:0008295">
    <property type="term" value="P:spermidine biosynthetic process"/>
    <property type="evidence" value="ECO:0007669"/>
    <property type="project" value="UniProtKB-UniRule"/>
</dbReference>
<dbReference type="SUPFAM" id="SSF53335">
    <property type="entry name" value="S-adenosyl-L-methionine-dependent methyltransferases"/>
    <property type="match status" value="1"/>
</dbReference>
<dbReference type="Pfam" id="PF01564">
    <property type="entry name" value="Spermine_synth"/>
    <property type="match status" value="1"/>
</dbReference>
<dbReference type="InterPro" id="IPR037163">
    <property type="entry name" value="Spermidine_synt_N_sf"/>
</dbReference>
<dbReference type="EC" id="4.1.1.50" evidence="18"/>
<dbReference type="EMBL" id="AP026867">
    <property type="protein sequence ID" value="BDS09913.1"/>
    <property type="molecule type" value="Genomic_DNA"/>
</dbReference>
<dbReference type="InterPro" id="IPR001045">
    <property type="entry name" value="Spermi_synthase"/>
</dbReference>
<evidence type="ECO:0000256" key="17">
    <source>
        <dbReference type="HAMAP-Rule" id="MF_00198"/>
    </source>
</evidence>
<evidence type="ECO:0000256" key="18">
    <source>
        <dbReference type="HAMAP-Rule" id="MF_00464"/>
    </source>
</evidence>
<feature type="binding site" evidence="17">
    <location>
        <position position="205"/>
    </location>
    <ligand>
        <name>spermidine</name>
        <dbReference type="ChEBI" id="CHEBI:57834"/>
    </ligand>
</feature>
<evidence type="ECO:0000259" key="22">
    <source>
        <dbReference type="PROSITE" id="PS51006"/>
    </source>
</evidence>
<dbReference type="HAMAP" id="MF_00464">
    <property type="entry name" value="AdoMetDC_1"/>
    <property type="match status" value="1"/>
</dbReference>
<keyword evidence="9 18" id="KW-0620">Polyamine biosynthesis</keyword>
<dbReference type="PANTHER" id="PTHR11558">
    <property type="entry name" value="SPERMIDINE/SPERMINE SYNTHASE"/>
    <property type="match status" value="1"/>
</dbReference>
<keyword evidence="7 18" id="KW-0068">Autocatalytic cleavage</keyword>
<keyword evidence="8 18" id="KW-0745">Spermidine biosynthesis</keyword>
<keyword evidence="11 18" id="KW-0456">Lyase</keyword>
<keyword evidence="4 17" id="KW-0808">Transferase</keyword>
<evidence type="ECO:0000256" key="9">
    <source>
        <dbReference type="ARBA" id="ARBA00023115"/>
    </source>
</evidence>
<evidence type="ECO:0000313" key="23">
    <source>
        <dbReference type="EMBL" id="BDS09913.1"/>
    </source>
</evidence>
<dbReference type="Proteomes" id="UP001060919">
    <property type="component" value="Chromosome"/>
</dbReference>
<comment type="pathway">
    <text evidence="17">Amine and polyamine biosynthesis; spermidine biosynthesis; spermidine from putrescine: step 1/1.</text>
</comment>
<dbReference type="Gene3D" id="3.30.360.110">
    <property type="entry name" value="S-adenosylmethionine decarboxylase domain"/>
    <property type="match status" value="1"/>
</dbReference>
<sequence length="436" mass="49069">MSNALGRHILVEFFGCSATILNDVIIIERAMVEAAKAAQATVINSTFHHFSPYGVSGVVVIQESHLAIHAWPEYRYAAVDIFTCGEEVDPWVAYDYLKTAFEAQHGSSMELNRGQKELLKRIDVDYLAKDRGEAEGNLQPEFKRDVWFTDKDENIALSLRHTGSLLYNEQSPYQRVRVLESYAYGKTLLIDDMVMATEKDEFIYHEMIAHVPTFIHGNPKRVLVIGGGDGGTIRELFRHASIEEIVMVEIDEKVVEASKLHLPQLSCEFDNPKLDLRIQDGIQYLKKCEAASFDLIIIDGSDPEGPAKGLFSANFYEDVHRALKPNGVLNLQSEGPLFNTDAFLDLNQCISAIFGADSVACYLAYISTYPTGMWSFTTAQKGKKLNYTNFDLAEAAIFSQQHNLQYYTPEIHYAAFALPPFVRKMIQERNAPSLVE</sequence>
<feature type="domain" description="PABS" evidence="22">
    <location>
        <begin position="145"/>
        <end position="381"/>
    </location>
</feature>
<feature type="binding site" evidence="17">
    <location>
        <position position="174"/>
    </location>
    <ligand>
        <name>S-methyl-5'-thioadenosine</name>
        <dbReference type="ChEBI" id="CHEBI:17509"/>
    </ligand>
</feature>
<keyword evidence="24" id="KW-1185">Reference proteome</keyword>
<dbReference type="Gene3D" id="3.40.50.150">
    <property type="entry name" value="Vaccinia Virus protein VP39"/>
    <property type="match status" value="1"/>
</dbReference>
<reference evidence="23" key="1">
    <citation type="submission" date="2022-09" db="EMBL/GenBank/DDBJ databases">
        <title>Aureispira anguillicida sp. nov., isolated from Leptocephalus of Japanese eel Anguilla japonica.</title>
        <authorList>
            <person name="Yuasa K."/>
            <person name="Mekata T."/>
            <person name="Ikunari K."/>
        </authorList>
    </citation>
    <scope>NUCLEOTIDE SEQUENCE</scope>
    <source>
        <strain evidence="23">EL160426</strain>
    </source>
</reference>
<dbReference type="InterPro" id="IPR042286">
    <property type="entry name" value="AdoMetDC_C"/>
</dbReference>
<comment type="caution">
    <text evidence="17">Lacks conserved residue(s) required for the propagation of feature annotation.</text>
</comment>
<evidence type="ECO:0000256" key="14">
    <source>
        <dbReference type="ARBA" id="ARBA00048112"/>
    </source>
</evidence>
<evidence type="ECO:0000256" key="3">
    <source>
        <dbReference type="ARBA" id="ARBA00011601"/>
    </source>
</evidence>